<dbReference type="PANTHER" id="PTHR14226:SF57">
    <property type="entry name" value="BLR7027 PROTEIN"/>
    <property type="match status" value="1"/>
</dbReference>
<keyword evidence="1 4" id="KW-0378">Hydrolase</keyword>
<evidence type="ECO:0000313" key="6">
    <source>
        <dbReference type="EMBL" id="GGM02766.1"/>
    </source>
</evidence>
<dbReference type="InterPro" id="IPR016035">
    <property type="entry name" value="Acyl_Trfase/lysoPLipase"/>
</dbReference>
<reference evidence="6" key="2">
    <citation type="submission" date="2020-09" db="EMBL/GenBank/DDBJ databases">
        <authorList>
            <person name="Sun Q."/>
            <person name="Ohkuma M."/>
        </authorList>
    </citation>
    <scope>NUCLEOTIDE SEQUENCE</scope>
    <source>
        <strain evidence="6">JCM 19831</strain>
    </source>
</reference>
<evidence type="ECO:0000256" key="4">
    <source>
        <dbReference type="PROSITE-ProRule" id="PRU01161"/>
    </source>
</evidence>
<keyword evidence="7" id="KW-1185">Reference proteome</keyword>
<dbReference type="PROSITE" id="PS51635">
    <property type="entry name" value="PNPLA"/>
    <property type="match status" value="1"/>
</dbReference>
<dbReference type="Proteomes" id="UP000642070">
    <property type="component" value="Unassembled WGS sequence"/>
</dbReference>
<dbReference type="Gene3D" id="3.40.1090.10">
    <property type="entry name" value="Cytosolic phospholipase A2 catalytic domain"/>
    <property type="match status" value="1"/>
</dbReference>
<feature type="active site" description="Nucleophile" evidence="4">
    <location>
        <position position="42"/>
    </location>
</feature>
<sequence length="311" mass="32800">MSGTARVGLVLAGGGAKGAYQAGVVEYLASREIEVAAVAGTSIGALNGAVVAAADTIAAAADRLSEVWDEIERVGASPAALPAPPPRATLADLLAMADSPVLRPGFVDAMVERYVDAAAFARPFWVTAFPGVRPGSGRLAPDWLLDLARSATGTPSAWLRVDTMPLQLRHQAVLASAALPYFAPGRWVGGTFYRDGGLGGIPANTPAGPLVAYGDFDLIIVTQLTRGVLWDAHDYPRGRFLELRPGEALSAPGLAGTAAGLLDFSPQRLRRLRRQGFEDARRDLGRAEELLRAVHDRRSAQEAMLDSLDDL</sequence>
<feature type="active site" description="Proton acceptor" evidence="4">
    <location>
        <position position="195"/>
    </location>
</feature>
<organism evidence="6 7">
    <name type="scientific">Dactylosporangium sucinum</name>
    <dbReference type="NCBI Taxonomy" id="1424081"/>
    <lineage>
        <taxon>Bacteria</taxon>
        <taxon>Bacillati</taxon>
        <taxon>Actinomycetota</taxon>
        <taxon>Actinomycetes</taxon>
        <taxon>Micromonosporales</taxon>
        <taxon>Micromonosporaceae</taxon>
        <taxon>Dactylosporangium</taxon>
    </lineage>
</organism>
<dbReference type="GO" id="GO:0016042">
    <property type="term" value="P:lipid catabolic process"/>
    <property type="evidence" value="ECO:0007669"/>
    <property type="project" value="UniProtKB-UniRule"/>
</dbReference>
<evidence type="ECO:0000259" key="5">
    <source>
        <dbReference type="PROSITE" id="PS51635"/>
    </source>
</evidence>
<dbReference type="InterPro" id="IPR050301">
    <property type="entry name" value="NTE"/>
</dbReference>
<evidence type="ECO:0000313" key="7">
    <source>
        <dbReference type="Proteomes" id="UP000642070"/>
    </source>
</evidence>
<reference evidence="6" key="1">
    <citation type="journal article" date="2014" name="Int. J. Syst. Evol. Microbiol.">
        <title>Complete genome sequence of Corynebacterium casei LMG S-19264T (=DSM 44701T), isolated from a smear-ripened cheese.</title>
        <authorList>
            <consortium name="US DOE Joint Genome Institute (JGI-PGF)"/>
            <person name="Walter F."/>
            <person name="Albersmeier A."/>
            <person name="Kalinowski J."/>
            <person name="Ruckert C."/>
        </authorList>
    </citation>
    <scope>NUCLEOTIDE SEQUENCE</scope>
    <source>
        <strain evidence="6">JCM 19831</strain>
    </source>
</reference>
<dbReference type="RefSeq" id="WP_190247585.1">
    <property type="nucleotide sequence ID" value="NZ_BMPI01000001.1"/>
</dbReference>
<protein>
    <submittedName>
        <fullName evidence="6">Phospholipase</fullName>
    </submittedName>
</protein>
<dbReference type="PANTHER" id="PTHR14226">
    <property type="entry name" value="NEUROPATHY TARGET ESTERASE/SWISS CHEESE D.MELANOGASTER"/>
    <property type="match status" value="1"/>
</dbReference>
<feature type="short sequence motif" description="GXGXXG" evidence="4">
    <location>
        <begin position="13"/>
        <end position="18"/>
    </location>
</feature>
<feature type="domain" description="PNPLA" evidence="5">
    <location>
        <begin position="9"/>
        <end position="211"/>
    </location>
</feature>
<accession>A0A917WGQ6</accession>
<evidence type="ECO:0000256" key="2">
    <source>
        <dbReference type="ARBA" id="ARBA00022963"/>
    </source>
</evidence>
<dbReference type="EMBL" id="BMPI01000001">
    <property type="protein sequence ID" value="GGM02766.1"/>
    <property type="molecule type" value="Genomic_DNA"/>
</dbReference>
<comment type="caution">
    <text evidence="6">The sequence shown here is derived from an EMBL/GenBank/DDBJ whole genome shotgun (WGS) entry which is preliminary data.</text>
</comment>
<feature type="short sequence motif" description="GXSXG" evidence="4">
    <location>
        <begin position="40"/>
        <end position="44"/>
    </location>
</feature>
<dbReference type="InterPro" id="IPR002641">
    <property type="entry name" value="PNPLA_dom"/>
</dbReference>
<dbReference type="GO" id="GO:0016787">
    <property type="term" value="F:hydrolase activity"/>
    <property type="evidence" value="ECO:0007669"/>
    <property type="project" value="UniProtKB-UniRule"/>
</dbReference>
<feature type="short sequence motif" description="DGA/G" evidence="4">
    <location>
        <begin position="195"/>
        <end position="197"/>
    </location>
</feature>
<dbReference type="AlphaFoldDB" id="A0A917WGQ6"/>
<keyword evidence="3 4" id="KW-0443">Lipid metabolism</keyword>
<evidence type="ECO:0000256" key="1">
    <source>
        <dbReference type="ARBA" id="ARBA00022801"/>
    </source>
</evidence>
<dbReference type="Pfam" id="PF01734">
    <property type="entry name" value="Patatin"/>
    <property type="match status" value="1"/>
</dbReference>
<name>A0A917WGQ6_9ACTN</name>
<gene>
    <name evidence="6" type="ORF">GCM10007977_000180</name>
</gene>
<keyword evidence="2 4" id="KW-0442">Lipid degradation</keyword>
<evidence type="ECO:0000256" key="3">
    <source>
        <dbReference type="ARBA" id="ARBA00023098"/>
    </source>
</evidence>
<dbReference type="SUPFAM" id="SSF52151">
    <property type="entry name" value="FabD/lysophospholipase-like"/>
    <property type="match status" value="1"/>
</dbReference>
<proteinExistence type="predicted"/>